<dbReference type="STRING" id="2138.SMSRO_v1c10760"/>
<organism evidence="3 4">
    <name type="scientific">Spiroplasma poulsonii</name>
    <dbReference type="NCBI Taxonomy" id="2138"/>
    <lineage>
        <taxon>Bacteria</taxon>
        <taxon>Bacillati</taxon>
        <taxon>Mycoplasmatota</taxon>
        <taxon>Mollicutes</taxon>
        <taxon>Entomoplasmatales</taxon>
        <taxon>Spiroplasmataceae</taxon>
        <taxon>Spiroplasma</taxon>
    </lineage>
</organism>
<dbReference type="PANTHER" id="PTHR46434:SF1">
    <property type="entry name" value="GENETIC INTERACTOR OF PROHIBITINS 3, MITOCHONDRIAL"/>
    <property type="match status" value="1"/>
</dbReference>
<dbReference type="Pfam" id="PF01926">
    <property type="entry name" value="MMR_HSR1"/>
    <property type="match status" value="1"/>
</dbReference>
<proteinExistence type="predicted"/>
<reference evidence="3 4" key="1">
    <citation type="journal article" date="2015" name="MBio">
        <title>Genome sequence of the Drosophila melanogaster male-killing Spiroplasma strain MSRO endosymbiont.</title>
        <authorList>
            <person name="Paredes J.C."/>
            <person name="Herren J.K."/>
            <person name="Schupfer F."/>
            <person name="Marin R."/>
            <person name="Claverol S."/>
            <person name="Kuo C.H."/>
            <person name="Lemaitre B."/>
            <person name="Beven L."/>
        </authorList>
    </citation>
    <scope>NUCLEOTIDE SEQUENCE [LARGE SCALE GENOMIC DNA]</scope>
    <source>
        <strain evidence="3 4">MSRO</strain>
    </source>
</reference>
<dbReference type="AlphaFoldDB" id="A0A2P6FCY1"/>
<dbReference type="SUPFAM" id="SSF52540">
    <property type="entry name" value="P-loop containing nucleoside triphosphate hydrolases"/>
    <property type="match status" value="1"/>
</dbReference>
<evidence type="ECO:0000313" key="4">
    <source>
        <dbReference type="Proteomes" id="UP000031565"/>
    </source>
</evidence>
<dbReference type="InterPro" id="IPR027417">
    <property type="entry name" value="P-loop_NTPase"/>
</dbReference>
<feature type="domain" description="G" evidence="1">
    <location>
        <begin position="159"/>
        <end position="233"/>
    </location>
</feature>
<keyword evidence="4" id="KW-1185">Reference proteome</keyword>
<sequence>MTSYKHCQGCGVTLQNTKQNKIGYVENLTQDYCYRCFRLTHYNELIDYDLNENSFLANLSNNYGLGYHYFYVLDAYDLDGSRNLPLEQILQNNKVTIIINKVDLVQKLINNNKILTFVEELFINSALFAKIENIILVSALKNYALDELYRYIKHQTEDIVFVGSSNTGKSTLLNSLIKLTNYQQKITVSNNVSTTLGNIEVKLGTKHKIYDSPGVVNNHTIISYLDHNDKKMITNKLLKPITFQLESEQTIFYEGLASFSFVKGLKTSFHFYKNNNIMLHRTKLTNKDYYFKHHLMQASLRLKDYNPWKEQTIIIAEPGDYSLFIAGLGWITFKGSPGQELMVGTNENIKINLRKRFI</sequence>
<dbReference type="InterPro" id="IPR019988">
    <property type="entry name" value="GTP-bd_ribosome_bgen_YqeH"/>
</dbReference>
<evidence type="ECO:0000259" key="1">
    <source>
        <dbReference type="Pfam" id="PF01926"/>
    </source>
</evidence>
<dbReference type="OrthoDB" id="9773841at2"/>
<feature type="domain" description="NOA1/YqeH-like C-terminal" evidence="2">
    <location>
        <begin position="266"/>
        <end position="355"/>
    </location>
</feature>
<dbReference type="Gene3D" id="3.40.50.300">
    <property type="entry name" value="P-loop containing nucleotide triphosphate hydrolases"/>
    <property type="match status" value="1"/>
</dbReference>
<dbReference type="InterPro" id="IPR050896">
    <property type="entry name" value="Mito_lipid_metab_GTPase"/>
</dbReference>
<dbReference type="InterPro" id="IPR048422">
    <property type="entry name" value="NOA1/YqeH-like_C"/>
</dbReference>
<evidence type="ECO:0000313" key="3">
    <source>
        <dbReference type="EMBL" id="PQM31323.1"/>
    </source>
</evidence>
<dbReference type="PANTHER" id="PTHR46434">
    <property type="entry name" value="GENETIC INTERACTOR OF PROHIBITINS 3, MITOCHONDRIAL"/>
    <property type="match status" value="1"/>
</dbReference>
<dbReference type="InterPro" id="IPR006073">
    <property type="entry name" value="GTP-bd"/>
</dbReference>
<dbReference type="GO" id="GO:0005525">
    <property type="term" value="F:GTP binding"/>
    <property type="evidence" value="ECO:0007669"/>
    <property type="project" value="InterPro"/>
</dbReference>
<dbReference type="EMBL" id="JTLV02000001">
    <property type="protein sequence ID" value="PQM31323.1"/>
    <property type="molecule type" value="Genomic_DNA"/>
</dbReference>
<comment type="caution">
    <text evidence="3">The sequence shown here is derived from an EMBL/GenBank/DDBJ whole genome shotgun (WGS) entry which is preliminary data.</text>
</comment>
<dbReference type="NCBIfam" id="TIGR03597">
    <property type="entry name" value="GTPase_YqeH"/>
    <property type="match status" value="1"/>
</dbReference>
<dbReference type="RefSeq" id="WP_040093477.1">
    <property type="nucleotide sequence ID" value="NZ_CM020866.1"/>
</dbReference>
<dbReference type="Pfam" id="PF21516">
    <property type="entry name" value="YqeH-like_C"/>
    <property type="match status" value="1"/>
</dbReference>
<name>A0A2P6FCY1_9MOLU</name>
<evidence type="ECO:0000259" key="2">
    <source>
        <dbReference type="Pfam" id="PF21516"/>
    </source>
</evidence>
<accession>A0A2P6FCY1</accession>
<dbReference type="Proteomes" id="UP000031565">
    <property type="component" value="Unassembled WGS sequence"/>
</dbReference>
<dbReference type="CDD" id="cd01855">
    <property type="entry name" value="YqeH"/>
    <property type="match status" value="1"/>
</dbReference>
<protein>
    <submittedName>
        <fullName evidence="3">GTPase YlqF</fullName>
    </submittedName>
</protein>
<gene>
    <name evidence="3" type="ORF">SMSRO_SF011400</name>
</gene>